<dbReference type="Proteomes" id="UP001501729">
    <property type="component" value="Unassembled WGS sequence"/>
</dbReference>
<proteinExistence type="predicted"/>
<keyword evidence="3" id="KW-1185">Reference proteome</keyword>
<keyword evidence="1" id="KW-1133">Transmembrane helix</keyword>
<evidence type="ECO:0000313" key="3">
    <source>
        <dbReference type="Proteomes" id="UP001501729"/>
    </source>
</evidence>
<evidence type="ECO:0000313" key="2">
    <source>
        <dbReference type="EMBL" id="GAA5043052.1"/>
    </source>
</evidence>
<comment type="caution">
    <text evidence="2">The sequence shown here is derived from an EMBL/GenBank/DDBJ whole genome shotgun (WGS) entry which is preliminary data.</text>
</comment>
<gene>
    <name evidence="2" type="ORF">GCM10025751_07210</name>
</gene>
<dbReference type="Pfam" id="PF23922">
    <property type="entry name" value="DUF7261"/>
    <property type="match status" value="1"/>
</dbReference>
<sequence>MEDVTPIRRLSGDDRGQLILVTGLAIAVILVALVLLLNTVIYTENLATRGADVGGRDAVEFRAVAATGTGQVIDSENDADHSSPEVATENASYGIRRYADLLERGYLERSTVAEISNLSLAEGMTLRHENTTRTFVSADGDQNWTLATNVGENELRRFRFDLSRDQLASSPSQAFRIVADDGDDVRRVFVYRQGSEVVVATNTAAGGSPTPVCSVTAARTTFSLTARTLGGESCSLDFAGEPDDEYSVEYRYGNKANGTYSVAVNTSGGANVNVPNFEPDSSASPYISHAVYSATFDLHYQTARLTYAERIRVAPGESDE</sequence>
<name>A0AAV3UD16_9EURY</name>
<protein>
    <recommendedName>
        <fullName evidence="4">Flagellin</fullName>
    </recommendedName>
</protein>
<dbReference type="AlphaFoldDB" id="A0AAV3UD16"/>
<dbReference type="GeneID" id="68611267"/>
<organism evidence="2 3">
    <name type="scientific">Haladaptatus pallidirubidus</name>
    <dbReference type="NCBI Taxonomy" id="1008152"/>
    <lineage>
        <taxon>Archaea</taxon>
        <taxon>Methanobacteriati</taxon>
        <taxon>Methanobacteriota</taxon>
        <taxon>Stenosarchaea group</taxon>
        <taxon>Halobacteria</taxon>
        <taxon>Halobacteriales</taxon>
        <taxon>Haladaptataceae</taxon>
        <taxon>Haladaptatus</taxon>
    </lineage>
</organism>
<accession>A0AAV3UD16</accession>
<evidence type="ECO:0000256" key="1">
    <source>
        <dbReference type="SAM" id="Phobius"/>
    </source>
</evidence>
<dbReference type="RefSeq" id="WP_227775513.1">
    <property type="nucleotide sequence ID" value="NZ_BAABKX010000001.1"/>
</dbReference>
<evidence type="ECO:0008006" key="4">
    <source>
        <dbReference type="Google" id="ProtNLM"/>
    </source>
</evidence>
<feature type="transmembrane region" description="Helical" evidence="1">
    <location>
        <begin position="18"/>
        <end position="42"/>
    </location>
</feature>
<dbReference type="EMBL" id="BAABKX010000001">
    <property type="protein sequence ID" value="GAA5043052.1"/>
    <property type="molecule type" value="Genomic_DNA"/>
</dbReference>
<reference evidence="2 3" key="1">
    <citation type="journal article" date="2019" name="Int. J. Syst. Evol. Microbiol.">
        <title>The Global Catalogue of Microorganisms (GCM) 10K type strain sequencing project: providing services to taxonomists for standard genome sequencing and annotation.</title>
        <authorList>
            <consortium name="The Broad Institute Genomics Platform"/>
            <consortium name="The Broad Institute Genome Sequencing Center for Infectious Disease"/>
            <person name="Wu L."/>
            <person name="Ma J."/>
        </authorList>
    </citation>
    <scope>NUCLEOTIDE SEQUENCE [LARGE SCALE GENOMIC DNA]</scope>
    <source>
        <strain evidence="2 3">JCM 17504</strain>
    </source>
</reference>
<keyword evidence="1" id="KW-0812">Transmembrane</keyword>
<dbReference type="InterPro" id="IPR055685">
    <property type="entry name" value="DUF7261"/>
</dbReference>
<keyword evidence="1" id="KW-0472">Membrane</keyword>